<gene>
    <name evidence="2" type="ORF">JQN70_08605</name>
</gene>
<organism evidence="2 3">
    <name type="scientific">Phycicoccus sonneratiae</name>
    <dbReference type="NCBI Taxonomy" id="2807628"/>
    <lineage>
        <taxon>Bacteria</taxon>
        <taxon>Bacillati</taxon>
        <taxon>Actinomycetota</taxon>
        <taxon>Actinomycetes</taxon>
        <taxon>Micrococcales</taxon>
        <taxon>Intrasporangiaceae</taxon>
        <taxon>Phycicoccus</taxon>
    </lineage>
</organism>
<dbReference type="InterPro" id="IPR000944">
    <property type="entry name" value="Tscrpt_reg_Rrf2"/>
</dbReference>
<keyword evidence="3" id="KW-1185">Reference proteome</keyword>
<dbReference type="EMBL" id="JAFDVD010000008">
    <property type="protein sequence ID" value="MBM6400442.1"/>
    <property type="molecule type" value="Genomic_DNA"/>
</dbReference>
<keyword evidence="1" id="KW-0238">DNA-binding</keyword>
<dbReference type="Proteomes" id="UP001430172">
    <property type="component" value="Unassembled WGS sequence"/>
</dbReference>
<dbReference type="SUPFAM" id="SSF46785">
    <property type="entry name" value="Winged helix' DNA-binding domain"/>
    <property type="match status" value="1"/>
</dbReference>
<dbReference type="NCBIfam" id="TIGR00738">
    <property type="entry name" value="rrf2_super"/>
    <property type="match status" value="1"/>
</dbReference>
<accession>A0ABS2CKN5</accession>
<sequence length="153" mass="16428">MDISARADYAVRALLVLAEDADGDVAHPADELARRAGVPAKFLEAILGDLRRAGFVTSRRGSRGGYLLARDPHDVTLGSVLRTVDGPLAEVRGQRPHETHYDGAAQHLATVWVAARAALRDILDETTLADVLAGDLPAHVRALAEPPEAWQSR</sequence>
<evidence type="ECO:0000313" key="3">
    <source>
        <dbReference type="Proteomes" id="UP001430172"/>
    </source>
</evidence>
<dbReference type="RefSeq" id="WP_204130900.1">
    <property type="nucleotide sequence ID" value="NZ_JAFDVD010000008.1"/>
</dbReference>
<dbReference type="PANTHER" id="PTHR33221">
    <property type="entry name" value="WINGED HELIX-TURN-HELIX TRANSCRIPTIONAL REGULATOR, RRF2 FAMILY"/>
    <property type="match status" value="1"/>
</dbReference>
<dbReference type="Gene3D" id="1.10.10.10">
    <property type="entry name" value="Winged helix-like DNA-binding domain superfamily/Winged helix DNA-binding domain"/>
    <property type="match status" value="1"/>
</dbReference>
<comment type="caution">
    <text evidence="2">The sequence shown here is derived from an EMBL/GenBank/DDBJ whole genome shotgun (WGS) entry which is preliminary data.</text>
</comment>
<dbReference type="InterPro" id="IPR036390">
    <property type="entry name" value="WH_DNA-bd_sf"/>
</dbReference>
<name>A0ABS2CKN5_9MICO</name>
<dbReference type="PROSITE" id="PS51197">
    <property type="entry name" value="HTH_RRF2_2"/>
    <property type="match status" value="1"/>
</dbReference>
<evidence type="ECO:0000313" key="2">
    <source>
        <dbReference type="EMBL" id="MBM6400442.1"/>
    </source>
</evidence>
<dbReference type="PANTHER" id="PTHR33221:SF5">
    <property type="entry name" value="HTH-TYPE TRANSCRIPTIONAL REGULATOR ISCR"/>
    <property type="match status" value="1"/>
</dbReference>
<dbReference type="Pfam" id="PF02082">
    <property type="entry name" value="Rrf2"/>
    <property type="match status" value="1"/>
</dbReference>
<reference evidence="2" key="1">
    <citation type="submission" date="2021-02" db="EMBL/GenBank/DDBJ databases">
        <title>Phycicoccus sp. MQZ13P-5T, whole genome shotgun sequence.</title>
        <authorList>
            <person name="Tuo L."/>
        </authorList>
    </citation>
    <scope>NUCLEOTIDE SEQUENCE</scope>
    <source>
        <strain evidence="2">MQZ13P-5</strain>
    </source>
</reference>
<evidence type="ECO:0000256" key="1">
    <source>
        <dbReference type="ARBA" id="ARBA00023125"/>
    </source>
</evidence>
<dbReference type="InterPro" id="IPR036388">
    <property type="entry name" value="WH-like_DNA-bd_sf"/>
</dbReference>
<protein>
    <submittedName>
        <fullName evidence="2">Rrf2 family transcriptional regulator</fullName>
    </submittedName>
</protein>
<proteinExistence type="predicted"/>